<comment type="catalytic activity">
    <reaction evidence="8">
        <text>a D-alpha-amino acid + O2 + H2O = a 2-oxocarboxylate + H2O2 + NH4(+)</text>
        <dbReference type="Rhea" id="RHEA:21816"/>
        <dbReference type="ChEBI" id="CHEBI:15377"/>
        <dbReference type="ChEBI" id="CHEBI:15379"/>
        <dbReference type="ChEBI" id="CHEBI:16240"/>
        <dbReference type="ChEBI" id="CHEBI:28938"/>
        <dbReference type="ChEBI" id="CHEBI:35179"/>
        <dbReference type="ChEBI" id="CHEBI:59871"/>
        <dbReference type="EC" id="1.4.3.3"/>
    </reaction>
    <physiologicalReaction direction="left-to-right" evidence="8">
        <dbReference type="Rhea" id="RHEA:21817"/>
    </physiologicalReaction>
</comment>
<dbReference type="PANTHER" id="PTHR11530">
    <property type="entry name" value="D-AMINO ACID OXIDASE"/>
    <property type="match status" value="1"/>
</dbReference>
<feature type="binding site" evidence="9">
    <location>
        <begin position="43"/>
        <end position="44"/>
    </location>
    <ligand>
        <name>FAD</name>
        <dbReference type="ChEBI" id="CHEBI:57692"/>
    </ligand>
</feature>
<comment type="cofactor">
    <cofactor evidence="1 9">
        <name>FAD</name>
        <dbReference type="ChEBI" id="CHEBI:57692"/>
    </cofactor>
</comment>
<evidence type="ECO:0000256" key="3">
    <source>
        <dbReference type="ARBA" id="ARBA00022630"/>
    </source>
</evidence>
<dbReference type="Gene3D" id="3.30.9.10">
    <property type="entry name" value="D-Amino Acid Oxidase, subunit A, domain 2"/>
    <property type="match status" value="1"/>
</dbReference>
<evidence type="ECO:0000256" key="4">
    <source>
        <dbReference type="ARBA" id="ARBA00022827"/>
    </source>
</evidence>
<evidence type="ECO:0000313" key="12">
    <source>
        <dbReference type="Proteomes" id="UP000614996"/>
    </source>
</evidence>
<evidence type="ECO:0000313" key="11">
    <source>
        <dbReference type="EMBL" id="GIL31517.1"/>
    </source>
</evidence>
<dbReference type="SUPFAM" id="SSF51971">
    <property type="entry name" value="Nucleotide-binding domain"/>
    <property type="match status" value="1"/>
</dbReference>
<gene>
    <name evidence="11" type="primary">aao</name>
    <name evidence="11" type="ORF">NUM_67710</name>
</gene>
<dbReference type="RefSeq" id="WP_207129095.1">
    <property type="nucleotide sequence ID" value="NZ_BOPO01000147.1"/>
</dbReference>
<comment type="similarity">
    <text evidence="2">Belongs to the DAMOX/DASOX family.</text>
</comment>
<evidence type="ECO:0000256" key="7">
    <source>
        <dbReference type="ARBA" id="ARBA00039751"/>
    </source>
</evidence>
<evidence type="ECO:0000256" key="8">
    <source>
        <dbReference type="ARBA" id="ARBA00049547"/>
    </source>
</evidence>
<dbReference type="InterPro" id="IPR006076">
    <property type="entry name" value="FAD-dep_OxRdtase"/>
</dbReference>
<dbReference type="GO" id="GO:0019478">
    <property type="term" value="P:D-amino acid catabolic process"/>
    <property type="evidence" value="ECO:0007669"/>
    <property type="project" value="TreeGrafter"/>
</dbReference>
<dbReference type="AlphaFoldDB" id="A0A8J4AL96"/>
<keyword evidence="5" id="KW-0560">Oxidoreductase</keyword>
<keyword evidence="12" id="KW-1185">Reference proteome</keyword>
<feature type="binding site" evidence="9">
    <location>
        <position position="159"/>
    </location>
    <ligand>
        <name>FAD</name>
        <dbReference type="ChEBI" id="CHEBI:57692"/>
    </ligand>
</feature>
<dbReference type="Gene3D" id="3.40.50.720">
    <property type="entry name" value="NAD(P)-binding Rossmann-like Domain"/>
    <property type="match status" value="1"/>
</dbReference>
<dbReference type="EMBL" id="BOPO01000147">
    <property type="protein sequence ID" value="GIL31517.1"/>
    <property type="molecule type" value="Genomic_DNA"/>
</dbReference>
<proteinExistence type="inferred from homology"/>
<dbReference type="Pfam" id="PF01266">
    <property type="entry name" value="DAO"/>
    <property type="match status" value="1"/>
</dbReference>
<name>A0A8J4AL96_9ACTN</name>
<dbReference type="PIRSF" id="PIRSF000189">
    <property type="entry name" value="D-aa_oxidase"/>
    <property type="match status" value="1"/>
</dbReference>
<evidence type="ECO:0000256" key="5">
    <source>
        <dbReference type="ARBA" id="ARBA00023002"/>
    </source>
</evidence>
<feature type="binding site" evidence="9">
    <location>
        <position position="274"/>
    </location>
    <ligand>
        <name>D-dopa</name>
        <dbReference type="ChEBI" id="CHEBI:149689"/>
    </ligand>
</feature>
<evidence type="ECO:0000256" key="6">
    <source>
        <dbReference type="ARBA" id="ARBA00039101"/>
    </source>
</evidence>
<dbReference type="GO" id="GO:0071949">
    <property type="term" value="F:FAD binding"/>
    <property type="evidence" value="ECO:0007669"/>
    <property type="project" value="InterPro"/>
</dbReference>
<dbReference type="SUPFAM" id="SSF54373">
    <property type="entry name" value="FAD-linked reductases, C-terminal domain"/>
    <property type="match status" value="1"/>
</dbReference>
<reference evidence="12" key="1">
    <citation type="journal article" date="2021" name="Int. J. Syst. Evol. Microbiol.">
        <title>Actinocatenispora comari sp. nov., an endophytic actinomycete isolated from aerial parts of Comarum salesowianum.</title>
        <authorList>
            <person name="Oyunbileg N."/>
            <person name="Iizaka Y."/>
            <person name="Hamada M."/>
            <person name="Davaapurev B.O."/>
            <person name="Fukumoto A."/>
            <person name="Tsetseg B."/>
            <person name="Kato F."/>
            <person name="Tamura T."/>
            <person name="Batkhuu J."/>
            <person name="Anzai Y."/>
        </authorList>
    </citation>
    <scope>NUCLEOTIDE SEQUENCE [LARGE SCALE GENOMIC DNA]</scope>
    <source>
        <strain evidence="12">NUM-2625</strain>
    </source>
</reference>
<sequence>MTAVPEQMVVVGAGVSGLTTAICLAEAGHPVRVWAAESPPDTTSAVAGALWGPVFTEPVAETLAWTGDSLRVFRELARDPATGVRLAPALTVGALPPAGELPPQVGLIPELRPADPAELPGGFAAGIRATMPLIDMPRYLGYLTQRLAAAGGRIERRRVDSLAEAAAVAPVVLDCAGLGARELAADRQLRPVFGQHVVLTNPGLDELFLELATGTEWTSFFPHPHRIVCGGVSIPDRWDTTPDPELGARILRRCRAIEPRLHDAEVIETVTGLRPDRPAVRVEAESLGAARCVHNYGHGGNGVALSWGCARAAARLATAARPGT</sequence>
<comment type="caution">
    <text evidence="11">The sequence shown here is derived from an EMBL/GenBank/DDBJ whole genome shotgun (WGS) entry which is preliminary data.</text>
</comment>
<dbReference type="Proteomes" id="UP000614996">
    <property type="component" value="Unassembled WGS sequence"/>
</dbReference>
<keyword evidence="4 9" id="KW-0274">FAD</keyword>
<dbReference type="GO" id="GO:0003884">
    <property type="term" value="F:D-amino-acid oxidase activity"/>
    <property type="evidence" value="ECO:0007669"/>
    <property type="project" value="UniProtKB-EC"/>
</dbReference>
<dbReference type="GO" id="GO:0005737">
    <property type="term" value="C:cytoplasm"/>
    <property type="evidence" value="ECO:0007669"/>
    <property type="project" value="TreeGrafter"/>
</dbReference>
<evidence type="ECO:0000256" key="1">
    <source>
        <dbReference type="ARBA" id="ARBA00001974"/>
    </source>
</evidence>
<evidence type="ECO:0000256" key="9">
    <source>
        <dbReference type="PIRSR" id="PIRSR000189-1"/>
    </source>
</evidence>
<evidence type="ECO:0000256" key="2">
    <source>
        <dbReference type="ARBA" id="ARBA00006730"/>
    </source>
</evidence>
<protein>
    <recommendedName>
        <fullName evidence="7">D-amino-acid oxidase</fullName>
        <ecNumber evidence="6">1.4.3.3</ecNumber>
    </recommendedName>
</protein>
<dbReference type="PANTHER" id="PTHR11530:SF11">
    <property type="entry name" value="D-ASPARTATE OXIDASE"/>
    <property type="match status" value="1"/>
</dbReference>
<accession>A0A8J4AL96</accession>
<feature type="domain" description="FAD dependent oxidoreductase" evidence="10">
    <location>
        <begin position="9"/>
        <end position="316"/>
    </location>
</feature>
<feature type="binding site" evidence="9">
    <location>
        <position position="300"/>
    </location>
    <ligand>
        <name>D-dopa</name>
        <dbReference type="ChEBI" id="CHEBI:149689"/>
    </ligand>
</feature>
<keyword evidence="3" id="KW-0285">Flavoprotein</keyword>
<dbReference type="InterPro" id="IPR023209">
    <property type="entry name" value="DAO"/>
</dbReference>
<dbReference type="EC" id="1.4.3.3" evidence="6"/>
<organism evidence="11 12">
    <name type="scientific">Actinocatenispora comari</name>
    <dbReference type="NCBI Taxonomy" id="2807577"/>
    <lineage>
        <taxon>Bacteria</taxon>
        <taxon>Bacillati</taxon>
        <taxon>Actinomycetota</taxon>
        <taxon>Actinomycetes</taxon>
        <taxon>Micromonosporales</taxon>
        <taxon>Micromonosporaceae</taxon>
        <taxon>Actinocatenispora</taxon>
    </lineage>
</organism>
<evidence type="ECO:0000259" key="10">
    <source>
        <dbReference type="Pfam" id="PF01266"/>
    </source>
</evidence>